<organism evidence="1 2">
    <name type="scientific">Batillaria attramentaria</name>
    <dbReference type="NCBI Taxonomy" id="370345"/>
    <lineage>
        <taxon>Eukaryota</taxon>
        <taxon>Metazoa</taxon>
        <taxon>Spiralia</taxon>
        <taxon>Lophotrochozoa</taxon>
        <taxon>Mollusca</taxon>
        <taxon>Gastropoda</taxon>
        <taxon>Caenogastropoda</taxon>
        <taxon>Sorbeoconcha</taxon>
        <taxon>Cerithioidea</taxon>
        <taxon>Batillariidae</taxon>
        <taxon>Batillaria</taxon>
    </lineage>
</organism>
<keyword evidence="2" id="KW-1185">Reference proteome</keyword>
<comment type="caution">
    <text evidence="1">The sequence shown here is derived from an EMBL/GenBank/DDBJ whole genome shotgun (WGS) entry which is preliminary data.</text>
</comment>
<reference evidence="1 2" key="1">
    <citation type="journal article" date="2023" name="Sci. Data">
        <title>Genome assembly of the Korean intertidal mud-creeper Batillaria attramentaria.</title>
        <authorList>
            <person name="Patra A.K."/>
            <person name="Ho P.T."/>
            <person name="Jun S."/>
            <person name="Lee S.J."/>
            <person name="Kim Y."/>
            <person name="Won Y.J."/>
        </authorList>
    </citation>
    <scope>NUCLEOTIDE SEQUENCE [LARGE SCALE GENOMIC DNA]</scope>
    <source>
        <strain evidence="1">Wonlab-2016</strain>
    </source>
</reference>
<evidence type="ECO:0000313" key="2">
    <source>
        <dbReference type="Proteomes" id="UP001519460"/>
    </source>
</evidence>
<dbReference type="Proteomes" id="UP001519460">
    <property type="component" value="Unassembled WGS sequence"/>
</dbReference>
<proteinExistence type="predicted"/>
<accession>A0ABD0K4Y4</accession>
<protein>
    <submittedName>
        <fullName evidence="1">Uncharacterized protein</fullName>
    </submittedName>
</protein>
<evidence type="ECO:0000313" key="1">
    <source>
        <dbReference type="EMBL" id="KAK7481877.1"/>
    </source>
</evidence>
<gene>
    <name evidence="1" type="ORF">BaRGS_00026903</name>
</gene>
<dbReference type="EMBL" id="JACVVK020000255">
    <property type="protein sequence ID" value="KAK7481877.1"/>
    <property type="molecule type" value="Genomic_DNA"/>
</dbReference>
<sequence length="71" mass="7815">MAGLDKCQAASSLTPAAGELRCYREARRQAALSGKVIQRAVHSPYLMSECQKTSIAHVPAGLQEYLQLHRF</sequence>
<dbReference type="AlphaFoldDB" id="A0ABD0K4Y4"/>
<name>A0ABD0K4Y4_9CAEN</name>